<feature type="transmembrane region" description="Helical" evidence="1">
    <location>
        <begin position="165"/>
        <end position="187"/>
    </location>
</feature>
<comment type="caution">
    <text evidence="2">The sequence shown here is derived from an EMBL/GenBank/DDBJ whole genome shotgun (WGS) entry which is preliminary data.</text>
</comment>
<keyword evidence="3" id="KW-1185">Reference proteome</keyword>
<evidence type="ECO:0000313" key="3">
    <source>
        <dbReference type="Proteomes" id="UP000264217"/>
    </source>
</evidence>
<keyword evidence="1" id="KW-0812">Transmembrane</keyword>
<sequence>MLRKLNRRISWIILTVIQALFLFMIFKENRHVGWISITIIVLLVLVAVAHFRAPLHHDDHLYENVFVAVWIPIGAITSYWLNHTLGLGPVIAAGIVGTTASFVPAINKRSDYLKHLPPAVYCGAFIGMSNLKVANGFLFVLAASVFAAIGLVLSKSLFNGMGGRLGLVAFSGVVIATVVLFLISSYAD</sequence>
<feature type="transmembrane region" description="Helical" evidence="1">
    <location>
        <begin position="32"/>
        <end position="49"/>
    </location>
</feature>
<dbReference type="OrthoDB" id="6333271at2"/>
<organism evidence="2 3">
    <name type="scientific">Mucilaginibacter conchicola</name>
    <dbReference type="NCBI Taxonomy" id="2303333"/>
    <lineage>
        <taxon>Bacteria</taxon>
        <taxon>Pseudomonadati</taxon>
        <taxon>Bacteroidota</taxon>
        <taxon>Sphingobacteriia</taxon>
        <taxon>Sphingobacteriales</taxon>
        <taxon>Sphingobacteriaceae</taxon>
        <taxon>Mucilaginibacter</taxon>
    </lineage>
</organism>
<feature type="transmembrane region" description="Helical" evidence="1">
    <location>
        <begin position="61"/>
        <end position="81"/>
    </location>
</feature>
<accession>A0A372NQH0</accession>
<dbReference type="Proteomes" id="UP000264217">
    <property type="component" value="Unassembled WGS sequence"/>
</dbReference>
<proteinExistence type="predicted"/>
<dbReference type="EMBL" id="QWDC01000003">
    <property type="protein sequence ID" value="RFZ90625.1"/>
    <property type="molecule type" value="Genomic_DNA"/>
</dbReference>
<gene>
    <name evidence="2" type="ORF">D0C36_16810</name>
</gene>
<protein>
    <submittedName>
        <fullName evidence="2">Uncharacterized protein</fullName>
    </submittedName>
</protein>
<feature type="transmembrane region" description="Helical" evidence="1">
    <location>
        <begin position="9"/>
        <end position="26"/>
    </location>
</feature>
<feature type="transmembrane region" description="Helical" evidence="1">
    <location>
        <begin position="87"/>
        <end position="106"/>
    </location>
</feature>
<evidence type="ECO:0000313" key="2">
    <source>
        <dbReference type="EMBL" id="RFZ90625.1"/>
    </source>
</evidence>
<dbReference type="AlphaFoldDB" id="A0A372NQH0"/>
<keyword evidence="1" id="KW-1133">Transmembrane helix</keyword>
<name>A0A372NQH0_9SPHI</name>
<reference evidence="2 3" key="1">
    <citation type="submission" date="2018-08" db="EMBL/GenBank/DDBJ databases">
        <title>Mucilaginibacter sp. MYSH2.</title>
        <authorList>
            <person name="Seo T."/>
        </authorList>
    </citation>
    <scope>NUCLEOTIDE SEQUENCE [LARGE SCALE GENOMIC DNA]</scope>
    <source>
        <strain evidence="2 3">MYSH2</strain>
    </source>
</reference>
<dbReference type="RefSeq" id="WP_117392830.1">
    <property type="nucleotide sequence ID" value="NZ_QWDC01000003.1"/>
</dbReference>
<evidence type="ECO:0000256" key="1">
    <source>
        <dbReference type="SAM" id="Phobius"/>
    </source>
</evidence>
<keyword evidence="1" id="KW-0472">Membrane</keyword>
<feature type="transmembrane region" description="Helical" evidence="1">
    <location>
        <begin position="133"/>
        <end position="153"/>
    </location>
</feature>